<dbReference type="RefSeq" id="WP_062126628.1">
    <property type="nucleotide sequence ID" value="NZ_LQCK02000012.1"/>
</dbReference>
<dbReference type="AlphaFoldDB" id="A0A175Y3F9"/>
<protein>
    <recommendedName>
        <fullName evidence="5">Bacteriophage tail tape measure N-terminal domain-containing protein</fullName>
    </recommendedName>
</protein>
<reference evidence="3" key="1">
    <citation type="submission" date="2016-03" db="EMBL/GenBank/DDBJ databases">
        <title>Sphingomonas melonis TY, whole genome shotgun sequencing.</title>
        <authorList>
            <person name="Wang H."/>
            <person name="Zhu P."/>
        </authorList>
    </citation>
    <scope>NUCLEOTIDE SEQUENCE [LARGE SCALE GENOMIC DNA]</scope>
    <source>
        <strain evidence="3">TY</strain>
    </source>
</reference>
<evidence type="ECO:0008006" key="5">
    <source>
        <dbReference type="Google" id="ProtNLM"/>
    </source>
</evidence>
<sequence>MTELVARVVLRADSRSLVTEADHGTAAVDRLGDAATRAGADAKALGAGAENAAAGVRETGTAATGAAGAVAALGAAGRQAGAAAQGLATDQRQAAAATANLGGQQQQGSAHAASLAAANAQLAREMESARADAAQLTTELRQLQEINASLAGRVDVLESRLKGANREHRDGAVSSERHAFGIRNLGQQFGDLGLSIAGGISPARAFGQQAGQIGYAMSELGGKAGKVGAFLTGPWGIALTVAAAVAAPFVEELFKAGDAADAAKVGADGLSEAQSVLGAVFDLTTGKLKKQNEMLLLNARLTAINLRGEASKLRQSSAQAFEGAGRQSIADKLTGAAQGSGQGLGGMLVGALAGTDTGSQNARNLRSVVTGLQSGKITSAAALRASEKIDFSGLKINREQFQQALIDAATAPVKDRIADQIDKSLTDGVLAPELRRDKPAGKPKKPASTAARDEFGRDAGDRIAAITGQFDRTPSALQKTNVEIAKLDDLIDDLGRRKPPGFEGLIASAEAAKTVVRRGLIETVAESFDRPRTLADQAAKSYRQLDAIAADLEQRRPPDLGPLLASVEQARGAIAEGLNRPLRELVESQEQSLAVGRLIAAGRADEAEALRVINQLQREMGPLTERQKAAVLATTQALAAQDRQIERNRQRQQLYIDALSQMRDIVRAATQDFARGDLGQFLKAPGRMLDTFLSLKADDLFDRLFEDAFRDLRDQVKGTSVVEDASARMADAVDAVSGQTRQTTHALGDLADAASGAAGAMRGTGAGLPAATPDGGADIVVTGRRDRLKPESLVASGIERLATKLGQQIGIDKDKAGQIGKWIGEKSSTALAGAATGTVVAGLANSLGLKMSGGGAQIGGAIGNFLPIPGGSIIGAIAGGLLGGLFKKAKYGTATISSDGTATSVGSSGNNGAAKGTATGLAGQVQQGIAQIAQQLGGVLGKYTVSIGTYDGKYRVSTSGQTGEMSFGKKNRANWATLKNFGDDQAGAIAFAIADAIADGAIAGISPAVAQALRSSSDINAALAEALKVADLEKLLGGVTGQLQSIFKTFDTTAAERVRLAKAYGLDLLAVEKLNAEQRADLLDQTLKGRIGSLKELLSNLTYGDLFEGSPVDRRAAIRREMEEAKADAEAGVAGAADRYAALARQLIETSKEAFGTAGPEYAADRAEARAEIERIIQLETQRVNAAAGVGQATADAVVAGNALTQQIVAQQGETNALLGALVDLAAAPRGGAVFADLALTTRGAA</sequence>
<evidence type="ECO:0000256" key="1">
    <source>
        <dbReference type="SAM" id="Coils"/>
    </source>
</evidence>
<dbReference type="Proteomes" id="UP000078460">
    <property type="component" value="Unassembled WGS sequence"/>
</dbReference>
<proteinExistence type="predicted"/>
<feature type="coiled-coil region" evidence="1">
    <location>
        <begin position="112"/>
        <end position="167"/>
    </location>
</feature>
<feature type="region of interest" description="Disordered" evidence="2">
    <location>
        <begin position="429"/>
        <end position="456"/>
    </location>
</feature>
<gene>
    <name evidence="3" type="ORF">AVM11_03505</name>
</gene>
<evidence type="ECO:0000256" key="2">
    <source>
        <dbReference type="SAM" id="MobiDB-lite"/>
    </source>
</evidence>
<keyword evidence="4" id="KW-1185">Reference proteome</keyword>
<evidence type="ECO:0000313" key="3">
    <source>
        <dbReference type="EMBL" id="KZB95354.1"/>
    </source>
</evidence>
<name>A0A175Y3F9_9SPHN</name>
<comment type="caution">
    <text evidence="3">The sequence shown here is derived from an EMBL/GenBank/DDBJ whole genome shotgun (WGS) entry which is preliminary data.</text>
</comment>
<evidence type="ECO:0000313" key="4">
    <source>
        <dbReference type="Proteomes" id="UP000078460"/>
    </source>
</evidence>
<accession>A0A175Y3F9</accession>
<keyword evidence="1" id="KW-0175">Coiled coil</keyword>
<dbReference type="EMBL" id="LQCK02000012">
    <property type="protein sequence ID" value="KZB95354.1"/>
    <property type="molecule type" value="Genomic_DNA"/>
</dbReference>
<organism evidence="3 4">
    <name type="scientific">Sphingomonas melonis TY</name>
    <dbReference type="NCBI Taxonomy" id="621456"/>
    <lineage>
        <taxon>Bacteria</taxon>
        <taxon>Pseudomonadati</taxon>
        <taxon>Pseudomonadota</taxon>
        <taxon>Alphaproteobacteria</taxon>
        <taxon>Sphingomonadales</taxon>
        <taxon>Sphingomonadaceae</taxon>
        <taxon>Sphingomonas</taxon>
    </lineage>
</organism>
<dbReference type="OrthoDB" id="7580618at2"/>